<proteinExistence type="inferred from homology"/>
<evidence type="ECO:0000256" key="3">
    <source>
        <dbReference type="ARBA" id="ARBA00011015"/>
    </source>
</evidence>
<gene>
    <name evidence="8" type="ORF">HPULCUR_008086</name>
</gene>
<protein>
    <recommendedName>
        <fullName evidence="4">Mitotic-spindle organizing protein 1</fullName>
    </recommendedName>
    <alternativeName>
        <fullName evidence="7">Mitotic-spindle organizing protein associated with a ring of gamma-tubulin 1</fullName>
    </alternativeName>
</protein>
<name>A0ABP9Y6L6_9FUNG</name>
<dbReference type="PANTHER" id="PTHR28520:SF2">
    <property type="entry name" value="MITOTIC-SPINDLE ORGANIZING PROTEIN 1"/>
    <property type="match status" value="1"/>
</dbReference>
<keyword evidence="9" id="KW-1185">Reference proteome</keyword>
<evidence type="ECO:0000256" key="1">
    <source>
        <dbReference type="ARBA" id="ARBA00003060"/>
    </source>
</evidence>
<dbReference type="EMBL" id="BAABUJ010000024">
    <property type="protein sequence ID" value="GAA5802614.1"/>
    <property type="molecule type" value="Genomic_DNA"/>
</dbReference>
<evidence type="ECO:0000313" key="8">
    <source>
        <dbReference type="EMBL" id="GAA5802614.1"/>
    </source>
</evidence>
<keyword evidence="6" id="KW-0206">Cytoskeleton</keyword>
<reference evidence="8 9" key="1">
    <citation type="submission" date="2024-04" db="EMBL/GenBank/DDBJ databases">
        <title>genome sequences of Mucor flavus KT1a and Helicostylum pulchrum KT1b strains isolation_sourced from the surface of a dry-aged beef.</title>
        <authorList>
            <person name="Toyotome T."/>
            <person name="Hosono M."/>
            <person name="Torimaru M."/>
            <person name="Fukuda K."/>
            <person name="Mikami N."/>
        </authorList>
    </citation>
    <scope>NUCLEOTIDE SEQUENCE [LARGE SCALE GENOMIC DNA]</scope>
    <source>
        <strain evidence="8 9">KT1b</strain>
    </source>
</reference>
<dbReference type="InterPro" id="IPR022214">
    <property type="entry name" value="MZT1"/>
</dbReference>
<comment type="caution">
    <text evidence="8">The sequence shown here is derived from an EMBL/GenBank/DDBJ whole genome shotgun (WGS) entry which is preliminary data.</text>
</comment>
<keyword evidence="5" id="KW-0963">Cytoplasm</keyword>
<comment type="similarity">
    <text evidence="3">Belongs to the MOZART1 family.</text>
</comment>
<comment type="function">
    <text evidence="1">Required for gamma-tubulin complex recruitment to the microtubule organizing center (MTOC).</text>
</comment>
<evidence type="ECO:0000256" key="6">
    <source>
        <dbReference type="ARBA" id="ARBA00023212"/>
    </source>
</evidence>
<evidence type="ECO:0000256" key="7">
    <source>
        <dbReference type="ARBA" id="ARBA00029810"/>
    </source>
</evidence>
<evidence type="ECO:0000256" key="2">
    <source>
        <dbReference type="ARBA" id="ARBA00004267"/>
    </source>
</evidence>
<evidence type="ECO:0000256" key="4">
    <source>
        <dbReference type="ARBA" id="ARBA00016992"/>
    </source>
</evidence>
<comment type="subcellular location">
    <subcellularLocation>
        <location evidence="2">Cytoplasm</location>
        <location evidence="2">Cytoskeleton</location>
        <location evidence="2">Microtubule organizing center</location>
    </subcellularLocation>
</comment>
<evidence type="ECO:0000256" key="5">
    <source>
        <dbReference type="ARBA" id="ARBA00022490"/>
    </source>
</evidence>
<organism evidence="8 9">
    <name type="scientific">Helicostylum pulchrum</name>
    <dbReference type="NCBI Taxonomy" id="562976"/>
    <lineage>
        <taxon>Eukaryota</taxon>
        <taxon>Fungi</taxon>
        <taxon>Fungi incertae sedis</taxon>
        <taxon>Mucoromycota</taxon>
        <taxon>Mucoromycotina</taxon>
        <taxon>Mucoromycetes</taxon>
        <taxon>Mucorales</taxon>
        <taxon>Mucorineae</taxon>
        <taxon>Mucoraceae</taxon>
        <taxon>Helicostylum</taxon>
    </lineage>
</organism>
<evidence type="ECO:0000313" key="9">
    <source>
        <dbReference type="Proteomes" id="UP001476247"/>
    </source>
</evidence>
<dbReference type="PANTHER" id="PTHR28520">
    <property type="entry name" value="MITOTIC-SPINDLE ORGANIZING PROTEIN 1"/>
    <property type="match status" value="1"/>
</dbReference>
<accession>A0ABP9Y6L6</accession>
<sequence>MITIKRLNDSVLVQPEEKAKVINAIKDYASHVLKDSDTLLDLLSNSWETDAKTKEEDIFISSFVDTVITNPTFKQIPLDLKMHGNGHSLKESRHRKIRQAKKNGGSLKGWKGRILDRSLELQLNKKSPYHVFLCQVKTASSSKRHPDLAKLGTMFKDLLDFALENGVDDDYVVSGLLTEGPTCTIFSLRKLIPKNDEVKETVDLLLEMATLLNTGLDRETLGLCVSLCERGVNPEALASVIKDLRQQELTATESNTH</sequence>
<dbReference type="Proteomes" id="UP001476247">
    <property type="component" value="Unassembled WGS sequence"/>
</dbReference>
<dbReference type="Pfam" id="PF12554">
    <property type="entry name" value="MOZART1"/>
    <property type="match status" value="1"/>
</dbReference>